<evidence type="ECO:0000259" key="1">
    <source>
        <dbReference type="Pfam" id="PF00905"/>
    </source>
</evidence>
<dbReference type="SUPFAM" id="SSF56601">
    <property type="entry name" value="beta-lactamase/transpeptidase-like"/>
    <property type="match status" value="1"/>
</dbReference>
<dbReference type="RefSeq" id="WP_249315923.1">
    <property type="nucleotide sequence ID" value="NZ_JACRSR010000001.1"/>
</dbReference>
<dbReference type="InterPro" id="IPR001460">
    <property type="entry name" value="PCN-bd_Tpept"/>
</dbReference>
<protein>
    <recommendedName>
        <fullName evidence="1">Penicillin-binding protein transpeptidase domain-containing protein</fullName>
    </recommendedName>
</protein>
<dbReference type="Gene3D" id="3.90.1310.10">
    <property type="entry name" value="Penicillin-binding protein 2a (Domain 2)"/>
    <property type="match status" value="1"/>
</dbReference>
<dbReference type="GO" id="GO:0071555">
    <property type="term" value="P:cell wall organization"/>
    <property type="evidence" value="ECO:0007669"/>
    <property type="project" value="TreeGrafter"/>
</dbReference>
<dbReference type="AlphaFoldDB" id="A0A926D4F1"/>
<organism evidence="2 3">
    <name type="scientific">Gehongia tenuis</name>
    <dbReference type="NCBI Taxonomy" id="2763655"/>
    <lineage>
        <taxon>Bacteria</taxon>
        <taxon>Bacillati</taxon>
        <taxon>Bacillota</taxon>
        <taxon>Clostridia</taxon>
        <taxon>Christensenellales</taxon>
        <taxon>Christensenellaceae</taxon>
        <taxon>Gehongia</taxon>
    </lineage>
</organism>
<dbReference type="Pfam" id="PF00905">
    <property type="entry name" value="Transpeptidase"/>
    <property type="match status" value="1"/>
</dbReference>
<gene>
    <name evidence="2" type="ORF">H8696_05880</name>
</gene>
<proteinExistence type="predicted"/>
<comment type="caution">
    <text evidence="2">The sequence shown here is derived from an EMBL/GenBank/DDBJ whole genome shotgun (WGS) entry which is preliminary data.</text>
</comment>
<dbReference type="GO" id="GO:0071972">
    <property type="term" value="F:peptidoglycan L,D-transpeptidase activity"/>
    <property type="evidence" value="ECO:0007669"/>
    <property type="project" value="TreeGrafter"/>
</dbReference>
<sequence length="472" mass="51411">MNNMTKVKRNIKRLAFLFIAAFVFMVGYFSYSVYSYGARWLNNPYNPRLASVKKNIIAGDIKDRNGMVLATTDSDKDRVYNDSATIRKANAHVVGDNYGQVQTGAENFHAQYLLGMNEDFFDKVYQNFVSNTNRGNDVYLTVDANIAAAAYEAMGEYNGAVVLMNYQTGEVLAMVSKPTFDPYNVASLLESQDMPDGLFLNRAIQSQYPPGSVFKIVTTASALENLPNILNDGTYNCQGQITLGGNAIVDYNKTVHGNQTLKQAFANSCNSYYADLSTKLSASQLDKTAKTFGFNEEFWFKDMSVVRSRAEFPNGDTNLMAWSAIGQNKDTVTPLHMCLIAGAVANDGVMMEPKLLKQVINNQGAAAVSVQPTQFRRVLSSANATILKDMMAETVNNGTGTGAALRMFQACGKTGTAEIGGDRQAHSWFVGFVDDPNHPLAIAVILEEAGTGGAYAAPVAKTVFTAAIRADY</sequence>
<reference evidence="2" key="1">
    <citation type="submission" date="2020-08" db="EMBL/GenBank/DDBJ databases">
        <title>Genome public.</title>
        <authorList>
            <person name="Liu C."/>
            <person name="Sun Q."/>
        </authorList>
    </citation>
    <scope>NUCLEOTIDE SEQUENCE</scope>
    <source>
        <strain evidence="2">NSJ-53</strain>
    </source>
</reference>
<dbReference type="GO" id="GO:0005886">
    <property type="term" value="C:plasma membrane"/>
    <property type="evidence" value="ECO:0007669"/>
    <property type="project" value="TreeGrafter"/>
</dbReference>
<dbReference type="InterPro" id="IPR012338">
    <property type="entry name" value="Beta-lactam/transpept-like"/>
</dbReference>
<dbReference type="GO" id="GO:0008658">
    <property type="term" value="F:penicillin binding"/>
    <property type="evidence" value="ECO:0007669"/>
    <property type="project" value="InterPro"/>
</dbReference>
<dbReference type="Gene3D" id="3.40.710.10">
    <property type="entry name" value="DD-peptidase/beta-lactamase superfamily"/>
    <property type="match status" value="1"/>
</dbReference>
<dbReference type="PANTHER" id="PTHR30627">
    <property type="entry name" value="PEPTIDOGLYCAN D,D-TRANSPEPTIDASE"/>
    <property type="match status" value="1"/>
</dbReference>
<name>A0A926D4F1_9FIRM</name>
<dbReference type="EMBL" id="JACRSR010000001">
    <property type="protein sequence ID" value="MBC8531376.1"/>
    <property type="molecule type" value="Genomic_DNA"/>
</dbReference>
<dbReference type="Proteomes" id="UP000623172">
    <property type="component" value="Unassembled WGS sequence"/>
</dbReference>
<dbReference type="InterPro" id="IPR050515">
    <property type="entry name" value="Beta-lactam/transpept"/>
</dbReference>
<feature type="domain" description="Penicillin-binding protein transpeptidase" evidence="1">
    <location>
        <begin position="159"/>
        <end position="464"/>
    </location>
</feature>
<accession>A0A926D4F1</accession>
<evidence type="ECO:0000313" key="3">
    <source>
        <dbReference type="Proteomes" id="UP000623172"/>
    </source>
</evidence>
<evidence type="ECO:0000313" key="2">
    <source>
        <dbReference type="EMBL" id="MBC8531376.1"/>
    </source>
</evidence>
<dbReference type="PANTHER" id="PTHR30627:SF24">
    <property type="entry name" value="PENICILLIN-BINDING PROTEIN 4B"/>
    <property type="match status" value="1"/>
</dbReference>
<keyword evidence="3" id="KW-1185">Reference proteome</keyword>